<keyword evidence="4" id="KW-0067">ATP-binding</keyword>
<dbReference type="Proteomes" id="UP000008311">
    <property type="component" value="Unassembled WGS sequence"/>
</dbReference>
<keyword evidence="6" id="KW-1185">Reference proteome</keyword>
<proteinExistence type="inferred from homology"/>
<dbReference type="eggNOG" id="KOG1176">
    <property type="taxonomic scope" value="Eukaryota"/>
</dbReference>
<evidence type="ECO:0000256" key="2">
    <source>
        <dbReference type="ARBA" id="ARBA00022598"/>
    </source>
</evidence>
<evidence type="ECO:0000313" key="6">
    <source>
        <dbReference type="Proteomes" id="UP000008311"/>
    </source>
</evidence>
<dbReference type="EMBL" id="EQ973882">
    <property type="protein sequence ID" value="EEF40687.1"/>
    <property type="molecule type" value="Genomic_DNA"/>
</dbReference>
<name>B9S6T1_RICCO</name>
<dbReference type="SUPFAM" id="SSF56801">
    <property type="entry name" value="Acetyl-CoA synthetase-like"/>
    <property type="match status" value="1"/>
</dbReference>
<evidence type="ECO:0000256" key="1">
    <source>
        <dbReference type="ARBA" id="ARBA00006432"/>
    </source>
</evidence>
<reference evidence="6" key="1">
    <citation type="journal article" date="2010" name="Nat. Biotechnol.">
        <title>Draft genome sequence of the oilseed species Ricinus communis.</title>
        <authorList>
            <person name="Chan A.P."/>
            <person name="Crabtree J."/>
            <person name="Zhao Q."/>
            <person name="Lorenzi H."/>
            <person name="Orvis J."/>
            <person name="Puiu D."/>
            <person name="Melake-Berhan A."/>
            <person name="Jones K.M."/>
            <person name="Redman J."/>
            <person name="Chen G."/>
            <person name="Cahoon E.B."/>
            <person name="Gedil M."/>
            <person name="Stanke M."/>
            <person name="Haas B.J."/>
            <person name="Wortman J.R."/>
            <person name="Fraser-Liggett C.M."/>
            <person name="Ravel J."/>
            <person name="Rabinowicz P.D."/>
        </authorList>
    </citation>
    <scope>NUCLEOTIDE SEQUENCE [LARGE SCALE GENOMIC DNA]</scope>
    <source>
        <strain evidence="6">cv. Hale</strain>
    </source>
</reference>
<evidence type="ECO:0000256" key="3">
    <source>
        <dbReference type="ARBA" id="ARBA00022741"/>
    </source>
</evidence>
<dbReference type="Gene3D" id="3.40.50.980">
    <property type="match status" value="1"/>
</dbReference>
<sequence length="70" mass="7921">MEGLVQCPANYVPLSPIRFLERAAKVYGDRTSVVYGFVQYRWSETYERCIRLASALTQLGVSQGDVKFSV</sequence>
<keyword evidence="2 5" id="KW-0436">Ligase</keyword>
<comment type="similarity">
    <text evidence="1">Belongs to the ATP-dependent AMP-binding enzyme family.</text>
</comment>
<evidence type="ECO:0000313" key="5">
    <source>
        <dbReference type="EMBL" id="EEF40687.1"/>
    </source>
</evidence>
<dbReference type="GO" id="GO:0016874">
    <property type="term" value="F:ligase activity"/>
    <property type="evidence" value="ECO:0007669"/>
    <property type="project" value="UniProtKB-KW"/>
</dbReference>
<keyword evidence="3" id="KW-0547">Nucleotide-binding</keyword>
<dbReference type="InParanoid" id="B9S6T1"/>
<organism evidence="5 6">
    <name type="scientific">Ricinus communis</name>
    <name type="common">Castor bean</name>
    <dbReference type="NCBI Taxonomy" id="3988"/>
    <lineage>
        <taxon>Eukaryota</taxon>
        <taxon>Viridiplantae</taxon>
        <taxon>Streptophyta</taxon>
        <taxon>Embryophyta</taxon>
        <taxon>Tracheophyta</taxon>
        <taxon>Spermatophyta</taxon>
        <taxon>Magnoliopsida</taxon>
        <taxon>eudicotyledons</taxon>
        <taxon>Gunneridae</taxon>
        <taxon>Pentapetalae</taxon>
        <taxon>rosids</taxon>
        <taxon>fabids</taxon>
        <taxon>Malpighiales</taxon>
        <taxon>Euphorbiaceae</taxon>
        <taxon>Acalyphoideae</taxon>
        <taxon>Acalypheae</taxon>
        <taxon>Ricinus</taxon>
    </lineage>
</organism>
<evidence type="ECO:0000256" key="4">
    <source>
        <dbReference type="ARBA" id="ARBA00022840"/>
    </source>
</evidence>
<dbReference type="STRING" id="3988.B9S6T1"/>
<accession>B9S6T1</accession>
<gene>
    <name evidence="5" type="ORF">RCOM_0873350</name>
</gene>
<protein>
    <submittedName>
        <fullName evidence="5">AMP dependent ligase, putative</fullName>
    </submittedName>
</protein>
<dbReference type="PANTHER" id="PTHR43859:SF5">
    <property type="entry name" value="ISOVALERATE--COA LIGASE AAE2"/>
    <property type="match status" value="1"/>
</dbReference>
<dbReference type="GO" id="GO:0005524">
    <property type="term" value="F:ATP binding"/>
    <property type="evidence" value="ECO:0007669"/>
    <property type="project" value="UniProtKB-KW"/>
</dbReference>
<dbReference type="PANTHER" id="PTHR43859">
    <property type="entry name" value="ACYL-ACTIVATING ENZYME"/>
    <property type="match status" value="1"/>
</dbReference>
<dbReference type="AlphaFoldDB" id="B9S6T1"/>